<dbReference type="NCBIfam" id="TIGR00244">
    <property type="entry name" value="transcriptional regulator NrdR"/>
    <property type="match status" value="1"/>
</dbReference>
<dbReference type="InterPro" id="IPR055173">
    <property type="entry name" value="NrdR-like_N"/>
</dbReference>
<keyword evidence="1 9" id="KW-0678">Repressor</keyword>
<evidence type="ECO:0000259" key="10">
    <source>
        <dbReference type="PROSITE" id="PS51161"/>
    </source>
</evidence>
<evidence type="ECO:0000256" key="7">
    <source>
        <dbReference type="ARBA" id="ARBA00023125"/>
    </source>
</evidence>
<dbReference type="OrthoDB" id="9807461at2"/>
<dbReference type="PANTHER" id="PTHR30455">
    <property type="entry name" value="TRANSCRIPTIONAL REPRESSOR NRDR"/>
    <property type="match status" value="1"/>
</dbReference>
<proteinExistence type="inferred from homology"/>
<comment type="similarity">
    <text evidence="9">Belongs to the NrdR family.</text>
</comment>
<dbReference type="Proteomes" id="UP000294593">
    <property type="component" value="Unassembled WGS sequence"/>
</dbReference>
<dbReference type="HAMAP" id="MF_00440">
    <property type="entry name" value="NrdR"/>
    <property type="match status" value="1"/>
</dbReference>
<evidence type="ECO:0000256" key="5">
    <source>
        <dbReference type="ARBA" id="ARBA00022840"/>
    </source>
</evidence>
<organism evidence="11 12">
    <name type="scientific">Aquabacterium commune</name>
    <dbReference type="NCBI Taxonomy" id="70586"/>
    <lineage>
        <taxon>Bacteria</taxon>
        <taxon>Pseudomonadati</taxon>
        <taxon>Pseudomonadota</taxon>
        <taxon>Betaproteobacteria</taxon>
        <taxon>Burkholderiales</taxon>
        <taxon>Aquabacterium</taxon>
    </lineage>
</organism>
<dbReference type="PANTHER" id="PTHR30455:SF2">
    <property type="entry name" value="TRANSCRIPTIONAL REPRESSOR NRDR"/>
    <property type="match status" value="1"/>
</dbReference>
<keyword evidence="12" id="KW-1185">Reference proteome</keyword>
<dbReference type="PROSITE" id="PS51161">
    <property type="entry name" value="ATP_CONE"/>
    <property type="match status" value="1"/>
</dbReference>
<keyword evidence="3 9" id="KW-0547">Nucleotide-binding</keyword>
<keyword evidence="9" id="KW-0862">Zinc</keyword>
<dbReference type="RefSeq" id="WP_133607056.1">
    <property type="nucleotide sequence ID" value="NZ_JBASTO010000174.1"/>
</dbReference>
<evidence type="ECO:0000256" key="6">
    <source>
        <dbReference type="ARBA" id="ARBA00023015"/>
    </source>
</evidence>
<dbReference type="InterPro" id="IPR003796">
    <property type="entry name" value="RNR_NrdR-like"/>
</dbReference>
<evidence type="ECO:0000313" key="11">
    <source>
        <dbReference type="EMBL" id="TDP85990.1"/>
    </source>
</evidence>
<comment type="function">
    <text evidence="9">Negatively regulates transcription of bacterial ribonucleotide reductase nrd genes and operons by binding to NrdR-boxes.</text>
</comment>
<name>A0A4R6RHZ7_9BURK</name>
<feature type="zinc finger region" evidence="9">
    <location>
        <begin position="3"/>
        <end position="34"/>
    </location>
</feature>
<comment type="cofactor">
    <cofactor evidence="9">
        <name>Zn(2+)</name>
        <dbReference type="ChEBI" id="CHEBI:29105"/>
    </cofactor>
    <text evidence="9">Binds 1 zinc ion.</text>
</comment>
<dbReference type="GO" id="GO:0045892">
    <property type="term" value="P:negative regulation of DNA-templated transcription"/>
    <property type="evidence" value="ECO:0007669"/>
    <property type="project" value="UniProtKB-UniRule"/>
</dbReference>
<reference evidence="11 12" key="1">
    <citation type="submission" date="2019-03" db="EMBL/GenBank/DDBJ databases">
        <title>Genomic Encyclopedia of Type Strains, Phase IV (KMG-IV): sequencing the most valuable type-strain genomes for metagenomic binning, comparative biology and taxonomic classification.</title>
        <authorList>
            <person name="Goeker M."/>
        </authorList>
    </citation>
    <scope>NUCLEOTIDE SEQUENCE [LARGE SCALE GENOMIC DNA]</scope>
    <source>
        <strain evidence="11 12">DSM 11901</strain>
    </source>
</reference>
<keyword evidence="4 9" id="KW-0863">Zinc-finger</keyword>
<evidence type="ECO:0000256" key="1">
    <source>
        <dbReference type="ARBA" id="ARBA00022491"/>
    </source>
</evidence>
<dbReference type="GO" id="GO:0008270">
    <property type="term" value="F:zinc ion binding"/>
    <property type="evidence" value="ECO:0007669"/>
    <property type="project" value="UniProtKB-UniRule"/>
</dbReference>
<dbReference type="GO" id="GO:0003677">
    <property type="term" value="F:DNA binding"/>
    <property type="evidence" value="ECO:0007669"/>
    <property type="project" value="UniProtKB-KW"/>
</dbReference>
<keyword evidence="8 9" id="KW-0804">Transcription</keyword>
<dbReference type="GO" id="GO:0005524">
    <property type="term" value="F:ATP binding"/>
    <property type="evidence" value="ECO:0007669"/>
    <property type="project" value="UniProtKB-UniRule"/>
</dbReference>
<protein>
    <recommendedName>
        <fullName evidence="9">Transcriptional repressor NrdR</fullName>
    </recommendedName>
</protein>
<sequence length="157" mass="18041">MRCPFCGHLETQVVETRDSDEGDSIRRRRKCHHCDKRFTTYERAEIELPAIVKRDGRRTDYERAKLKGSMMIALRKRPVSAEALEGAIEAIEARLRQSGDKEVDSTQLGEWVMRELRKLDKVAYVRFASVYRSFDDVSEFVAAIKETGKAATRKAEG</sequence>
<keyword evidence="7 9" id="KW-0238">DNA-binding</keyword>
<dbReference type="InterPro" id="IPR005144">
    <property type="entry name" value="ATP-cone_dom"/>
</dbReference>
<evidence type="ECO:0000313" key="12">
    <source>
        <dbReference type="Proteomes" id="UP000294593"/>
    </source>
</evidence>
<dbReference type="EMBL" id="SNXW01000002">
    <property type="protein sequence ID" value="TDP85990.1"/>
    <property type="molecule type" value="Genomic_DNA"/>
</dbReference>
<evidence type="ECO:0000256" key="4">
    <source>
        <dbReference type="ARBA" id="ARBA00022771"/>
    </source>
</evidence>
<evidence type="ECO:0000256" key="8">
    <source>
        <dbReference type="ARBA" id="ARBA00023163"/>
    </source>
</evidence>
<evidence type="ECO:0000256" key="2">
    <source>
        <dbReference type="ARBA" id="ARBA00022723"/>
    </source>
</evidence>
<comment type="caution">
    <text evidence="11">The sequence shown here is derived from an EMBL/GenBank/DDBJ whole genome shotgun (WGS) entry which is preliminary data.</text>
</comment>
<evidence type="ECO:0000256" key="9">
    <source>
        <dbReference type="HAMAP-Rule" id="MF_00440"/>
    </source>
</evidence>
<accession>A0A4R6RHZ7</accession>
<dbReference type="Pfam" id="PF22811">
    <property type="entry name" value="Zn_ribbon_NrdR"/>
    <property type="match status" value="1"/>
</dbReference>
<keyword evidence="2 9" id="KW-0479">Metal-binding</keyword>
<keyword evidence="5 9" id="KW-0067">ATP-binding</keyword>
<gene>
    <name evidence="9" type="primary">nrdR</name>
    <name evidence="11" type="ORF">EV672_102340</name>
</gene>
<keyword evidence="6 9" id="KW-0805">Transcription regulation</keyword>
<evidence type="ECO:0000256" key="3">
    <source>
        <dbReference type="ARBA" id="ARBA00022741"/>
    </source>
</evidence>
<feature type="domain" description="ATP-cone" evidence="10">
    <location>
        <begin position="49"/>
        <end position="139"/>
    </location>
</feature>
<dbReference type="Pfam" id="PF03477">
    <property type="entry name" value="ATP-cone"/>
    <property type="match status" value="1"/>
</dbReference>
<dbReference type="AlphaFoldDB" id="A0A4R6RHZ7"/>